<dbReference type="Gene3D" id="1.20.1070.10">
    <property type="entry name" value="Rhodopsin 7-helix transmembrane proteins"/>
    <property type="match status" value="1"/>
</dbReference>
<dbReference type="Pfam" id="PF10321">
    <property type="entry name" value="7TM_GPCR_Srt"/>
    <property type="match status" value="1"/>
</dbReference>
<dbReference type="InterPro" id="IPR019425">
    <property type="entry name" value="7TM_GPCR_serpentine_rcpt_Srt"/>
</dbReference>
<dbReference type="WBParaSite" id="jg10861">
    <property type="protein sequence ID" value="jg10861"/>
    <property type="gene ID" value="jg10861"/>
</dbReference>
<keyword evidence="1" id="KW-1133">Transmembrane helix</keyword>
<keyword evidence="1" id="KW-0472">Membrane</keyword>
<keyword evidence="2" id="KW-1185">Reference proteome</keyword>
<evidence type="ECO:0000313" key="2">
    <source>
        <dbReference type="Proteomes" id="UP000887574"/>
    </source>
</evidence>
<protein>
    <submittedName>
        <fullName evidence="3">Opsin</fullName>
    </submittedName>
</protein>
<feature type="transmembrane region" description="Helical" evidence="1">
    <location>
        <begin position="202"/>
        <end position="222"/>
    </location>
</feature>
<dbReference type="SUPFAM" id="SSF81321">
    <property type="entry name" value="Family A G protein-coupled receptor-like"/>
    <property type="match status" value="1"/>
</dbReference>
<dbReference type="PANTHER" id="PTHR23021:SF11">
    <property type="entry name" value="SERPENTINE RECEPTOR, CLASS T"/>
    <property type="match status" value="1"/>
</dbReference>
<dbReference type="Proteomes" id="UP000887574">
    <property type="component" value="Unplaced"/>
</dbReference>
<evidence type="ECO:0000313" key="3">
    <source>
        <dbReference type="WBParaSite" id="jg10861"/>
    </source>
</evidence>
<sequence length="307" mass="35466">MELYFLRPSVYEKLYNCNIYSIDQVPIESRQHVIAGTIFMVLATIFIILYIPCLVALGKRLEQSCYKFLFFIGIVDVICLPICGLTTGYMAINGAVFCSYPTFFFFAGNFWFCWVTESSTAVILALSRCFEVISPNLSRQLFHGKKTWVWIAMTFLYGLCFVTFTKTSKFSSIEVAWFFNPHFGYIDDLNHKYANQWQTCHNIVICLAICILYILFIVIFVVKNSITNMPTIKAKNMSLAQKMFKLYIFTLGMPSVFFLTMNKTIRQDCLHMLFDLVKNKRVSSVKAIVVATDNSKSQNAMTYIRKR</sequence>
<reference evidence="3" key="1">
    <citation type="submission" date="2022-11" db="UniProtKB">
        <authorList>
            <consortium name="WormBaseParasite"/>
        </authorList>
    </citation>
    <scope>IDENTIFICATION</scope>
</reference>
<proteinExistence type="predicted"/>
<dbReference type="PANTHER" id="PTHR23021">
    <property type="entry name" value="SERPENTINE RECEPTOR, CLASS T"/>
    <property type="match status" value="1"/>
</dbReference>
<organism evidence="2 3">
    <name type="scientific">Ditylenchus dipsaci</name>
    <dbReference type="NCBI Taxonomy" id="166011"/>
    <lineage>
        <taxon>Eukaryota</taxon>
        <taxon>Metazoa</taxon>
        <taxon>Ecdysozoa</taxon>
        <taxon>Nematoda</taxon>
        <taxon>Chromadorea</taxon>
        <taxon>Rhabditida</taxon>
        <taxon>Tylenchina</taxon>
        <taxon>Tylenchomorpha</taxon>
        <taxon>Sphaerularioidea</taxon>
        <taxon>Anguinidae</taxon>
        <taxon>Anguininae</taxon>
        <taxon>Ditylenchus</taxon>
    </lineage>
</organism>
<accession>A0A915CNI7</accession>
<name>A0A915CNI7_9BILA</name>
<dbReference type="AlphaFoldDB" id="A0A915CNI7"/>
<feature type="transmembrane region" description="Helical" evidence="1">
    <location>
        <begin position="104"/>
        <end position="126"/>
    </location>
</feature>
<evidence type="ECO:0000256" key="1">
    <source>
        <dbReference type="SAM" id="Phobius"/>
    </source>
</evidence>
<feature type="transmembrane region" description="Helical" evidence="1">
    <location>
        <begin position="243"/>
        <end position="261"/>
    </location>
</feature>
<feature type="transmembrane region" description="Helical" evidence="1">
    <location>
        <begin position="33"/>
        <end position="57"/>
    </location>
</feature>
<feature type="transmembrane region" description="Helical" evidence="1">
    <location>
        <begin position="69"/>
        <end position="92"/>
    </location>
</feature>
<feature type="transmembrane region" description="Helical" evidence="1">
    <location>
        <begin position="147"/>
        <end position="164"/>
    </location>
</feature>
<keyword evidence="1" id="KW-0812">Transmembrane</keyword>